<evidence type="ECO:0000313" key="3">
    <source>
        <dbReference type="EMBL" id="PKY11376.1"/>
    </source>
</evidence>
<proteinExistence type="predicted"/>
<feature type="domain" description="TrwC relaxase" evidence="2">
    <location>
        <begin position="27"/>
        <end position="313"/>
    </location>
</feature>
<comment type="caution">
    <text evidence="3">The sequence shown here is derived from an EMBL/GenBank/DDBJ whole genome shotgun (WGS) entry which is preliminary data.</text>
</comment>
<dbReference type="InterPro" id="IPR027417">
    <property type="entry name" value="P-loop_NTPase"/>
</dbReference>
<dbReference type="Gene3D" id="3.40.50.300">
    <property type="entry name" value="P-loop containing nucleotide triphosphate hydrolases"/>
    <property type="match status" value="1"/>
</dbReference>
<dbReference type="SUPFAM" id="SSF52540">
    <property type="entry name" value="P-loop containing nucleoside triphosphate hydrolases"/>
    <property type="match status" value="2"/>
</dbReference>
<dbReference type="NCBIfam" id="NF041492">
    <property type="entry name" value="MobF"/>
    <property type="match status" value="1"/>
</dbReference>
<organism evidence="3 4">
    <name type="scientific">Acidithiobacillus marinus</name>
    <dbReference type="NCBI Taxonomy" id="187490"/>
    <lineage>
        <taxon>Bacteria</taxon>
        <taxon>Pseudomonadati</taxon>
        <taxon>Pseudomonadota</taxon>
        <taxon>Acidithiobacillia</taxon>
        <taxon>Acidithiobacillales</taxon>
        <taxon>Acidithiobacillaceae</taxon>
        <taxon>Acidithiobacillus</taxon>
    </lineage>
</organism>
<evidence type="ECO:0000313" key="4">
    <source>
        <dbReference type="Proteomes" id="UP000234329"/>
    </source>
</evidence>
<feature type="compositionally biased region" description="Basic and acidic residues" evidence="1">
    <location>
        <begin position="1090"/>
        <end position="1101"/>
    </location>
</feature>
<dbReference type="InParanoid" id="A0A2I1DNE0"/>
<dbReference type="SUPFAM" id="SSF55464">
    <property type="entry name" value="Origin of replication-binding domain, RBD-like"/>
    <property type="match status" value="1"/>
</dbReference>
<protein>
    <recommendedName>
        <fullName evidence="2">TrwC relaxase domain-containing protein</fullName>
    </recommendedName>
</protein>
<dbReference type="InterPro" id="IPR014862">
    <property type="entry name" value="TrwC"/>
</dbReference>
<dbReference type="Pfam" id="PF08751">
    <property type="entry name" value="TrwC"/>
    <property type="match status" value="1"/>
</dbReference>
<reference evidence="3 4" key="1">
    <citation type="submission" date="2017-03" db="EMBL/GenBank/DDBJ databases">
        <title>Draft genime sequence of the acidophilic sulfur-oxidizing bacterium Acidithiobacillus sp. SH, isolated from seawater.</title>
        <authorList>
            <person name="Sharmin S."/>
            <person name="Tokuhisa M."/>
            <person name="Kanao T."/>
            <person name="Kamimura K."/>
        </authorList>
    </citation>
    <scope>NUCLEOTIDE SEQUENCE [LARGE SCALE GENOMIC DNA]</scope>
    <source>
        <strain evidence="3 4">SH</strain>
    </source>
</reference>
<accession>A0A2I1DNE0</accession>
<dbReference type="Proteomes" id="UP000234329">
    <property type="component" value="Unassembled WGS sequence"/>
</dbReference>
<gene>
    <name evidence="3" type="ORF">B1757_04725</name>
</gene>
<dbReference type="AlphaFoldDB" id="A0A2I1DNE0"/>
<feature type="region of interest" description="Disordered" evidence="1">
    <location>
        <begin position="1088"/>
        <end position="1114"/>
    </location>
</feature>
<feature type="compositionally biased region" description="Basic and acidic residues" evidence="1">
    <location>
        <begin position="343"/>
        <end position="356"/>
    </location>
</feature>
<sequence>MLPVSASKADWKSHLLNIKGLKGSSADVTAYLLANQERKGELAYFQNGEAAPSQWQGRGAHRLGLFGPIDPVVFQELLENGPAGMNVVANRRMGVDLTWSVPKGVSMLIEAAPTEQRERILQLCREANQIAMQHVEEYVVTARYGKGGAISEKTGHAIIATFEHDDTRPTEAPHTQKPKVDMDRHFHNVLINTTWDGHEWRAMDLDFGALSVNQHLGDAKAKAFLAQGLERMGIKTEHHAKALFEVVGISEAQRDLFSNRSKEIEQLLARQGKTRKNSTAAERNAANLATRKSKLRNMNHDDLRWAWRERLRDAGVDFFMIYDPAHDQTKEHESFHTTKNARQPHENDQRNEQQRYHQHRLEKLHVASTQLAASRYELRNLSECRLDAGPRIGRESASILPHYARLNRPANYPLRWKPASTAEIDAEQQPAVAAVDAALDHLSEKDSLFDYRQLHLEALRQCMGAVQTEAIEKVMASHDRIIWAGEQSKIVEQKRQGKDGLEITQKTLIRAEMVTTRETVEREGWIQGFCQEGCNKLDTLFQPDQAVRAIYAAEQAQGFAFSKDQRSAVHDVLMTQDRLVAMIGGAGAGKTTVMKSLVDVAKAQGYETIGLTPQHGACQEMAEAGTDVNITTAQFIAEKKESGSNPRLFILDEAGMVGDRTLQQVLLKMGPRDRIMLFGDPDHMQPVEAGNPLQMLMDKGFIQVSRLTAIRRQAMAEDKDLQALGQAWADRDTEKALSLMEKYTTEVQPEGTGKNKVGQTKITKEDRYRAIADATVAEYLSRSSTDQARTMVVSPTNQVRQMVNAGIRKGLQEHGSLAADQVTVTQLCKVDISEQHMTHAEYYVLGQIMRTQEGKREERHTVDYEIVGMDARKNQLKLASKHGKEKVTNAGSITGKRWQVFIKEEMGLAEGDKLVFRDNSVMKNGDTATIKGIEGNKIVVIMDRDKKEITLDATKNMAVDYGYGRSIKDIEGKSPDLVIQTGEQSQNSSRNLRLMGNNRMRYGYKLITDNAERALKRFEIMLDKNMAINARKKASEAEDRRLDQLDAVLNQGEKAGRKEADQQLYFQEDKKLAEKRMRECDIVVNQENLLGEKQDQSEKPAHNPAGRGGMDMAR</sequence>
<dbReference type="Pfam" id="PF13604">
    <property type="entry name" value="AAA_30"/>
    <property type="match status" value="1"/>
</dbReference>
<feature type="region of interest" description="Disordered" evidence="1">
    <location>
        <begin position="329"/>
        <end position="356"/>
    </location>
</feature>
<keyword evidence="4" id="KW-1185">Reference proteome</keyword>
<dbReference type="EMBL" id="MXAV01000015">
    <property type="protein sequence ID" value="PKY11376.1"/>
    <property type="molecule type" value="Genomic_DNA"/>
</dbReference>
<evidence type="ECO:0000259" key="2">
    <source>
        <dbReference type="Pfam" id="PF08751"/>
    </source>
</evidence>
<evidence type="ECO:0000256" key="1">
    <source>
        <dbReference type="SAM" id="MobiDB-lite"/>
    </source>
</evidence>
<name>A0A2I1DNE0_9PROT</name>